<organism evidence="2 3">
    <name type="scientific">Sphingomonas ginkgonis</name>
    <dbReference type="NCBI Taxonomy" id="2315330"/>
    <lineage>
        <taxon>Bacteria</taxon>
        <taxon>Pseudomonadati</taxon>
        <taxon>Pseudomonadota</taxon>
        <taxon>Alphaproteobacteria</taxon>
        <taxon>Sphingomonadales</taxon>
        <taxon>Sphingomonadaceae</taxon>
        <taxon>Sphingomonas</taxon>
    </lineage>
</organism>
<name>A0A3R9WSC4_9SPHN</name>
<sequence length="78" mass="7624">MQRIRAGLTGLAIVFLFVMLGTAISGSSENSAAPTPNVAGPVAEPNEPLAELGVAPGETSTDNSSKSAAGNAAAGKGR</sequence>
<comment type="caution">
    <text evidence="2">The sequence shown here is derived from an EMBL/GenBank/DDBJ whole genome shotgun (WGS) entry which is preliminary data.</text>
</comment>
<dbReference type="EMBL" id="RWJF01000001">
    <property type="protein sequence ID" value="RST32137.1"/>
    <property type="molecule type" value="Genomic_DNA"/>
</dbReference>
<dbReference type="Proteomes" id="UP000274661">
    <property type="component" value="Unassembled WGS sequence"/>
</dbReference>
<accession>A0A3R9WSC4</accession>
<protein>
    <submittedName>
        <fullName evidence="2">Uncharacterized protein</fullName>
    </submittedName>
</protein>
<proteinExistence type="predicted"/>
<evidence type="ECO:0000256" key="1">
    <source>
        <dbReference type="SAM" id="MobiDB-lite"/>
    </source>
</evidence>
<evidence type="ECO:0000313" key="2">
    <source>
        <dbReference type="EMBL" id="RST32137.1"/>
    </source>
</evidence>
<dbReference type="AlphaFoldDB" id="A0A3R9WSC4"/>
<dbReference type="OrthoDB" id="7585421at2"/>
<keyword evidence="3" id="KW-1185">Reference proteome</keyword>
<gene>
    <name evidence="2" type="ORF">HMF7854_05475</name>
</gene>
<evidence type="ECO:0000313" key="3">
    <source>
        <dbReference type="Proteomes" id="UP000274661"/>
    </source>
</evidence>
<feature type="region of interest" description="Disordered" evidence="1">
    <location>
        <begin position="27"/>
        <end position="78"/>
    </location>
</feature>
<reference evidence="2 3" key="1">
    <citation type="submission" date="2018-12" db="EMBL/GenBank/DDBJ databases">
        <title>Sphingomonas sp. HMF7854 Genome sequencing and assembly.</title>
        <authorList>
            <person name="Cha I."/>
            <person name="Kang H."/>
            <person name="Kim H."/>
            <person name="Kang J."/>
            <person name="Joh K."/>
        </authorList>
    </citation>
    <scope>NUCLEOTIDE SEQUENCE [LARGE SCALE GENOMIC DNA]</scope>
    <source>
        <strain evidence="2 3">HMF7854</strain>
    </source>
</reference>
<feature type="compositionally biased region" description="Low complexity" evidence="1">
    <location>
        <begin position="63"/>
        <end position="78"/>
    </location>
</feature>